<dbReference type="AlphaFoldDB" id="A0A0E9WRB5"/>
<name>A0A0E9WRB5_ANGAN</name>
<reference evidence="1" key="2">
    <citation type="journal article" date="2015" name="Fish Shellfish Immunol.">
        <title>Early steps in the European eel (Anguilla anguilla)-Vibrio vulnificus interaction in the gills: Role of the RtxA13 toxin.</title>
        <authorList>
            <person name="Callol A."/>
            <person name="Pajuelo D."/>
            <person name="Ebbesson L."/>
            <person name="Teles M."/>
            <person name="MacKenzie S."/>
            <person name="Amaro C."/>
        </authorList>
    </citation>
    <scope>NUCLEOTIDE SEQUENCE</scope>
</reference>
<protein>
    <submittedName>
        <fullName evidence="1">Uncharacterized protein</fullName>
    </submittedName>
</protein>
<evidence type="ECO:0000313" key="1">
    <source>
        <dbReference type="EMBL" id="JAH92806.1"/>
    </source>
</evidence>
<reference evidence="1" key="1">
    <citation type="submission" date="2014-11" db="EMBL/GenBank/DDBJ databases">
        <authorList>
            <person name="Amaro Gonzalez C."/>
        </authorList>
    </citation>
    <scope>NUCLEOTIDE SEQUENCE</scope>
</reference>
<dbReference type="EMBL" id="GBXM01015771">
    <property type="protein sequence ID" value="JAH92806.1"/>
    <property type="molecule type" value="Transcribed_RNA"/>
</dbReference>
<proteinExistence type="predicted"/>
<sequence length="69" mass="8022">MLMLWVQQETKSFLRQLLFRNSISVLNIFCDSYISSAPKLQICALSNVSIFTFQIIQMHINELVTMSVH</sequence>
<organism evidence="1">
    <name type="scientific">Anguilla anguilla</name>
    <name type="common">European freshwater eel</name>
    <name type="synonym">Muraena anguilla</name>
    <dbReference type="NCBI Taxonomy" id="7936"/>
    <lineage>
        <taxon>Eukaryota</taxon>
        <taxon>Metazoa</taxon>
        <taxon>Chordata</taxon>
        <taxon>Craniata</taxon>
        <taxon>Vertebrata</taxon>
        <taxon>Euteleostomi</taxon>
        <taxon>Actinopterygii</taxon>
        <taxon>Neopterygii</taxon>
        <taxon>Teleostei</taxon>
        <taxon>Anguilliformes</taxon>
        <taxon>Anguillidae</taxon>
        <taxon>Anguilla</taxon>
    </lineage>
</organism>
<accession>A0A0E9WRB5</accession>